<dbReference type="AlphaFoldDB" id="A0A9W8M8X4"/>
<evidence type="ECO:0000313" key="1">
    <source>
        <dbReference type="EMBL" id="KAJ2923180.1"/>
    </source>
</evidence>
<gene>
    <name evidence="1" type="ORF">H1R20_g13914</name>
</gene>
<reference evidence="1" key="1">
    <citation type="submission" date="2022-06" db="EMBL/GenBank/DDBJ databases">
        <title>Genome Sequence of Candolleomyces eurysporus.</title>
        <authorList>
            <person name="Buettner E."/>
        </authorList>
    </citation>
    <scope>NUCLEOTIDE SEQUENCE</scope>
    <source>
        <strain evidence="1">VTCC 930004</strain>
    </source>
</reference>
<comment type="caution">
    <text evidence="1">The sequence shown here is derived from an EMBL/GenBank/DDBJ whole genome shotgun (WGS) entry which is preliminary data.</text>
</comment>
<keyword evidence="2" id="KW-1185">Reference proteome</keyword>
<dbReference type="Proteomes" id="UP001140091">
    <property type="component" value="Unassembled WGS sequence"/>
</dbReference>
<dbReference type="OrthoDB" id="10296671at2759"/>
<organism evidence="1 2">
    <name type="scientific">Candolleomyces eurysporus</name>
    <dbReference type="NCBI Taxonomy" id="2828524"/>
    <lineage>
        <taxon>Eukaryota</taxon>
        <taxon>Fungi</taxon>
        <taxon>Dikarya</taxon>
        <taxon>Basidiomycota</taxon>
        <taxon>Agaricomycotina</taxon>
        <taxon>Agaricomycetes</taxon>
        <taxon>Agaricomycetidae</taxon>
        <taxon>Agaricales</taxon>
        <taxon>Agaricineae</taxon>
        <taxon>Psathyrellaceae</taxon>
        <taxon>Candolleomyces</taxon>
    </lineage>
</organism>
<proteinExistence type="predicted"/>
<accession>A0A9W8M8X4</accession>
<sequence>MTRGSAQPRSLEDQITHRAKYMVDLIDRTTHPWSALLLAVHYVYSSAIEKTGYSPLIVLFSIEFSRLLAPGGDPYYFPCKLADTAVETLQQLWSGMYTAQSGNLPLDLCSSATVLVDLYAFGFLDDSRMMNCLNWLVSYAFESVDHLKCLEVLLERLLKVASSETEGRSLPFDFYDCTFYPNVISAWRIFMTKDQEEDRKIQQFSAFAGFCNELTLPWNKVRGIVSPIN</sequence>
<dbReference type="EMBL" id="JANBPK010001397">
    <property type="protein sequence ID" value="KAJ2923180.1"/>
    <property type="molecule type" value="Genomic_DNA"/>
</dbReference>
<evidence type="ECO:0000313" key="2">
    <source>
        <dbReference type="Proteomes" id="UP001140091"/>
    </source>
</evidence>
<feature type="non-terminal residue" evidence="1">
    <location>
        <position position="229"/>
    </location>
</feature>
<name>A0A9W8M8X4_9AGAR</name>
<protein>
    <submittedName>
        <fullName evidence="1">Uncharacterized protein</fullName>
    </submittedName>
</protein>